<comment type="caution">
    <text evidence="2">The sequence shown here is derived from an EMBL/GenBank/DDBJ whole genome shotgun (WGS) entry which is preliminary data.</text>
</comment>
<evidence type="ECO:0000313" key="2">
    <source>
        <dbReference type="EMBL" id="MBT2162217.1"/>
    </source>
</evidence>
<reference evidence="3" key="2">
    <citation type="submission" date="2023-07" db="EMBL/GenBank/DDBJ databases">
        <title>Zobellia barbeyronii sp. nov., a new marine flavobacterium, isolated from green and red algae.</title>
        <authorList>
            <person name="Nedashkovskaya O.I."/>
            <person name="Otstavnykh N."/>
            <person name="Zhukova N."/>
            <person name="Guzev K."/>
            <person name="Chausova V."/>
            <person name="Tekutyeva L."/>
            <person name="Mikhailov V."/>
            <person name="Isaeva M."/>
        </authorList>
    </citation>
    <scope>NUCLEOTIDE SEQUENCE [LARGE SCALE GENOMIC DNA]</scope>
    <source>
        <strain evidence="3">KMM 6746</strain>
    </source>
</reference>
<proteinExistence type="predicted"/>
<feature type="domain" description="Lipocalin-like" evidence="1">
    <location>
        <begin position="49"/>
        <end position="103"/>
    </location>
</feature>
<organism evidence="2 3">
    <name type="scientific">Zobellia barbeyronii</name>
    <dbReference type="NCBI Taxonomy" id="2748009"/>
    <lineage>
        <taxon>Bacteria</taxon>
        <taxon>Pseudomonadati</taxon>
        <taxon>Bacteroidota</taxon>
        <taxon>Flavobacteriia</taxon>
        <taxon>Flavobacteriales</taxon>
        <taxon>Flavobacteriaceae</taxon>
        <taxon>Zobellia</taxon>
    </lineage>
</organism>
<gene>
    <name evidence="2" type="ORF">HW347_13165</name>
</gene>
<protein>
    <recommendedName>
        <fullName evidence="1">Lipocalin-like domain-containing protein</fullName>
    </recommendedName>
</protein>
<evidence type="ECO:0000313" key="3">
    <source>
        <dbReference type="Proteomes" id="UP000740413"/>
    </source>
</evidence>
<dbReference type="EMBL" id="JACATN010000004">
    <property type="protein sequence ID" value="MBT2162217.1"/>
    <property type="molecule type" value="Genomic_DNA"/>
</dbReference>
<reference evidence="2 3" key="1">
    <citation type="submission" date="2020-06" db="EMBL/GenBank/DDBJ databases">
        <authorList>
            <person name="Isaeva M.P."/>
            <person name="Chernysheva N.Y."/>
        </authorList>
    </citation>
    <scope>NUCLEOTIDE SEQUENCE [LARGE SCALE GENOMIC DNA]</scope>
    <source>
        <strain evidence="2 3">KMM 6746</strain>
    </source>
</reference>
<dbReference type="RefSeq" id="WP_214612287.1">
    <property type="nucleotide sequence ID" value="NZ_JACATN010000004.1"/>
</dbReference>
<dbReference type="InterPro" id="IPR024311">
    <property type="entry name" value="Lipocalin-like"/>
</dbReference>
<dbReference type="Proteomes" id="UP000740413">
    <property type="component" value="Unassembled WGS sequence"/>
</dbReference>
<evidence type="ECO:0000259" key="1">
    <source>
        <dbReference type="Pfam" id="PF13648"/>
    </source>
</evidence>
<name>A0ABS5WJ54_9FLAO</name>
<dbReference type="Pfam" id="PF13648">
    <property type="entry name" value="Lipocalin_4"/>
    <property type="match status" value="1"/>
</dbReference>
<keyword evidence="3" id="KW-1185">Reference proteome</keyword>
<sequence length="124" mass="13985">MKKVFSFLAIISIILVSNCTQIPENDNPVIGIWSDVEVAPASLTGKSETVRKEWIFNDAYLGRYHRKSNGSITFKTDFKWSYENDTYTISYPGTDMESKIVSMRTSEDGNTLADSEGHTMALME</sequence>
<accession>A0ABS5WJ54</accession>